<feature type="transmembrane region" description="Helical" evidence="1">
    <location>
        <begin position="117"/>
        <end position="134"/>
    </location>
</feature>
<keyword evidence="1" id="KW-0812">Transmembrane</keyword>
<proteinExistence type="predicted"/>
<accession>A0ABM1Q817</accession>
<sequence>MKDLGNLKYFLGLDVLRGPDGFCLSQRKYALDILEEPVLSRAFDNGPAFDSPEQYHCMIGRLIYLTITRLDLCYAVHILSQFMKQPIVAHWEVVLRLVIYLKGSLVQGILLGVLSNLAFSLGLCHLFGLFSYLLKNQEAKDCLKFFHAEYRAMAHALKEIQWLKALLI</sequence>
<keyword evidence="2" id="KW-1185">Reference proteome</keyword>
<reference evidence="3" key="2">
    <citation type="submission" date="2025-08" db="UniProtKB">
        <authorList>
            <consortium name="RefSeq"/>
        </authorList>
    </citation>
    <scope>IDENTIFICATION</scope>
    <source>
        <tissue evidence="3">Leaf</tissue>
    </source>
</reference>
<dbReference type="PANTHER" id="PTHR11439:SF487">
    <property type="entry name" value="RNA-DIRECTED DNA POLYMERASE"/>
    <property type="match status" value="1"/>
</dbReference>
<keyword evidence="1" id="KW-0472">Membrane</keyword>
<gene>
    <name evidence="3" type="primary">LOC109125554</name>
</gene>
<evidence type="ECO:0000313" key="2">
    <source>
        <dbReference type="Proteomes" id="UP000694864"/>
    </source>
</evidence>
<organism evidence="2 3">
    <name type="scientific">Camelina sativa</name>
    <name type="common">False flax</name>
    <name type="synonym">Myagrum sativum</name>
    <dbReference type="NCBI Taxonomy" id="90675"/>
    <lineage>
        <taxon>Eukaryota</taxon>
        <taxon>Viridiplantae</taxon>
        <taxon>Streptophyta</taxon>
        <taxon>Embryophyta</taxon>
        <taxon>Tracheophyta</taxon>
        <taxon>Spermatophyta</taxon>
        <taxon>Magnoliopsida</taxon>
        <taxon>eudicotyledons</taxon>
        <taxon>Gunneridae</taxon>
        <taxon>Pentapetalae</taxon>
        <taxon>rosids</taxon>
        <taxon>malvids</taxon>
        <taxon>Brassicales</taxon>
        <taxon>Brassicaceae</taxon>
        <taxon>Camelineae</taxon>
        <taxon>Camelina</taxon>
    </lineage>
</organism>
<keyword evidence="1" id="KW-1133">Transmembrane helix</keyword>
<dbReference type="GeneID" id="109125554"/>
<evidence type="ECO:0000256" key="1">
    <source>
        <dbReference type="SAM" id="Phobius"/>
    </source>
</evidence>
<dbReference type="RefSeq" id="XP_019082905.1">
    <property type="nucleotide sequence ID" value="XM_019227360.1"/>
</dbReference>
<reference evidence="2" key="1">
    <citation type="journal article" date="2014" name="Nat. Commun.">
        <title>The emerging biofuel crop Camelina sativa retains a highly undifferentiated hexaploid genome structure.</title>
        <authorList>
            <person name="Kagale S."/>
            <person name="Koh C."/>
            <person name="Nixon J."/>
            <person name="Bollina V."/>
            <person name="Clarke W.E."/>
            <person name="Tuteja R."/>
            <person name="Spillane C."/>
            <person name="Robinson S.J."/>
            <person name="Links M.G."/>
            <person name="Clarke C."/>
            <person name="Higgins E.E."/>
            <person name="Huebert T."/>
            <person name="Sharpe A.G."/>
            <person name="Parkin I.A."/>
        </authorList>
    </citation>
    <scope>NUCLEOTIDE SEQUENCE [LARGE SCALE GENOMIC DNA]</scope>
    <source>
        <strain evidence="2">cv. DH55</strain>
    </source>
</reference>
<name>A0ABM1Q817_CAMSA</name>
<dbReference type="Proteomes" id="UP000694864">
    <property type="component" value="Chromosome 7"/>
</dbReference>
<dbReference type="PANTHER" id="PTHR11439">
    <property type="entry name" value="GAG-POL-RELATED RETROTRANSPOSON"/>
    <property type="match status" value="1"/>
</dbReference>
<protein>
    <submittedName>
        <fullName evidence="3">Uncharacterized protein LOC109125554</fullName>
    </submittedName>
</protein>
<evidence type="ECO:0000313" key="3">
    <source>
        <dbReference type="RefSeq" id="XP_019082905.1"/>
    </source>
</evidence>